<evidence type="ECO:0000256" key="6">
    <source>
        <dbReference type="SAM" id="Phobius"/>
    </source>
</evidence>
<feature type="transmembrane region" description="Helical" evidence="6">
    <location>
        <begin position="130"/>
        <end position="152"/>
    </location>
</feature>
<keyword evidence="3 6" id="KW-0812">Transmembrane</keyword>
<evidence type="ECO:0000313" key="9">
    <source>
        <dbReference type="Proteomes" id="UP001556118"/>
    </source>
</evidence>
<feature type="transmembrane region" description="Helical" evidence="6">
    <location>
        <begin position="331"/>
        <end position="350"/>
    </location>
</feature>
<dbReference type="SUPFAM" id="SSF103473">
    <property type="entry name" value="MFS general substrate transporter"/>
    <property type="match status" value="1"/>
</dbReference>
<keyword evidence="9" id="KW-1185">Reference proteome</keyword>
<dbReference type="CDD" id="cd17504">
    <property type="entry name" value="MFS_MMR_MDR_like"/>
    <property type="match status" value="1"/>
</dbReference>
<accession>A0ABV3R914</accession>
<feature type="transmembrane region" description="Helical" evidence="6">
    <location>
        <begin position="434"/>
        <end position="455"/>
    </location>
</feature>
<sequence length="465" mass="48544">MRSVPALIIGALFIAEMTVTFEASMVYAALPTLISEFGDPMRVGWLVTIHMLIAAASSPVVGRLGDIRGRKRLVLVLLALALVGSVLSAMSTSFAVVLVGRALQGLSAVVLPLSIGIVRESLPEEKVPMGIGLLTTALGAGAASGLVLGGVIVDNLDWHALFWASAIMLAISIAAIAAFVPDRPGTPTRRPIDWVEGLLPVPAIALMLYAIGATKQSGWLAPQVLGMFAVCAVLFAFWARRSLRAEEPFLDLRLFRDRNFAVVNLITVLLGMGTMQIVYVFSAYMQSPGWTAVGLGLTATVAGLAKLPSNFLSFFAGPFAGWLIQRMGNRATVSAGALLAASGWIAAMALPDVLGFVIAMLCVISFGTTILQAALPNIVVATVPQHRTSEAMGSMQVVRGIAAAVGAQIIAMLLASRTVLSPDGGAQFPAPSSYLMTMGVMAGLTFAGAACAMLLRARETKLAPA</sequence>
<comment type="caution">
    <text evidence="8">The sequence shown here is derived from an EMBL/GenBank/DDBJ whole genome shotgun (WGS) entry which is preliminary data.</text>
</comment>
<protein>
    <submittedName>
        <fullName evidence="8">MFS transporter</fullName>
    </submittedName>
</protein>
<feature type="transmembrane region" description="Helical" evidence="6">
    <location>
        <begin position="192"/>
        <end position="213"/>
    </location>
</feature>
<dbReference type="Gene3D" id="1.20.1250.20">
    <property type="entry name" value="MFS general substrate transporter like domains"/>
    <property type="match status" value="1"/>
</dbReference>
<evidence type="ECO:0000256" key="2">
    <source>
        <dbReference type="ARBA" id="ARBA00022448"/>
    </source>
</evidence>
<feature type="transmembrane region" description="Helical" evidence="6">
    <location>
        <begin position="73"/>
        <end position="96"/>
    </location>
</feature>
<feature type="transmembrane region" description="Helical" evidence="6">
    <location>
        <begin position="219"/>
        <end position="239"/>
    </location>
</feature>
<feature type="transmembrane region" description="Helical" evidence="6">
    <location>
        <begin position="301"/>
        <end position="324"/>
    </location>
</feature>
<feature type="transmembrane region" description="Helical" evidence="6">
    <location>
        <begin position="102"/>
        <end position="118"/>
    </location>
</feature>
<dbReference type="InterPro" id="IPR011701">
    <property type="entry name" value="MFS"/>
</dbReference>
<dbReference type="InterPro" id="IPR036259">
    <property type="entry name" value="MFS_trans_sf"/>
</dbReference>
<keyword evidence="2" id="KW-0813">Transport</keyword>
<organism evidence="8 9">
    <name type="scientific">Novosphingobium rhizovicinum</name>
    <dbReference type="NCBI Taxonomy" id="3228928"/>
    <lineage>
        <taxon>Bacteria</taxon>
        <taxon>Pseudomonadati</taxon>
        <taxon>Pseudomonadota</taxon>
        <taxon>Alphaproteobacteria</taxon>
        <taxon>Sphingomonadales</taxon>
        <taxon>Sphingomonadaceae</taxon>
        <taxon>Novosphingobium</taxon>
    </lineage>
</organism>
<evidence type="ECO:0000313" key="8">
    <source>
        <dbReference type="EMBL" id="MEW9853764.1"/>
    </source>
</evidence>
<proteinExistence type="predicted"/>
<feature type="domain" description="Major facilitator superfamily (MFS) profile" evidence="7">
    <location>
        <begin position="8"/>
        <end position="460"/>
    </location>
</feature>
<comment type="subcellular location">
    <subcellularLocation>
        <location evidence="1">Membrane</location>
        <topology evidence="1">Multi-pass membrane protein</topology>
    </subcellularLocation>
</comment>
<evidence type="ECO:0000259" key="7">
    <source>
        <dbReference type="PROSITE" id="PS50850"/>
    </source>
</evidence>
<dbReference type="EMBL" id="JBFNXR010000012">
    <property type="protein sequence ID" value="MEW9853764.1"/>
    <property type="molecule type" value="Genomic_DNA"/>
</dbReference>
<evidence type="ECO:0000256" key="3">
    <source>
        <dbReference type="ARBA" id="ARBA00022692"/>
    </source>
</evidence>
<keyword evidence="5 6" id="KW-0472">Membrane</keyword>
<gene>
    <name evidence="8" type="ORF">ABUH87_00960</name>
</gene>
<name>A0ABV3R914_9SPHN</name>
<feature type="transmembrane region" description="Helical" evidence="6">
    <location>
        <begin position="44"/>
        <end position="61"/>
    </location>
</feature>
<reference evidence="8 9" key="1">
    <citation type="submission" date="2024-06" db="EMBL/GenBank/DDBJ databases">
        <title>Novosphingobium rhizovicinus M1R2S20.</title>
        <authorList>
            <person name="Sun J.-Q."/>
        </authorList>
    </citation>
    <scope>NUCLEOTIDE SEQUENCE [LARGE SCALE GENOMIC DNA]</scope>
    <source>
        <strain evidence="8 9">M1R2S20</strain>
    </source>
</reference>
<feature type="transmembrane region" description="Helical" evidence="6">
    <location>
        <begin position="260"/>
        <end position="281"/>
    </location>
</feature>
<dbReference type="InterPro" id="IPR020846">
    <property type="entry name" value="MFS_dom"/>
</dbReference>
<feature type="transmembrane region" description="Helical" evidence="6">
    <location>
        <begin position="158"/>
        <end position="180"/>
    </location>
</feature>
<dbReference type="Pfam" id="PF07690">
    <property type="entry name" value="MFS_1"/>
    <property type="match status" value="1"/>
</dbReference>
<feature type="transmembrane region" description="Helical" evidence="6">
    <location>
        <begin position="356"/>
        <end position="375"/>
    </location>
</feature>
<evidence type="ECO:0000256" key="5">
    <source>
        <dbReference type="ARBA" id="ARBA00023136"/>
    </source>
</evidence>
<dbReference type="PANTHER" id="PTHR42718:SF9">
    <property type="entry name" value="MAJOR FACILITATOR SUPERFAMILY MULTIDRUG TRANSPORTER MFSC"/>
    <property type="match status" value="1"/>
</dbReference>
<evidence type="ECO:0000256" key="1">
    <source>
        <dbReference type="ARBA" id="ARBA00004141"/>
    </source>
</evidence>
<feature type="transmembrane region" description="Helical" evidence="6">
    <location>
        <begin position="396"/>
        <end position="414"/>
    </location>
</feature>
<evidence type="ECO:0000256" key="4">
    <source>
        <dbReference type="ARBA" id="ARBA00022989"/>
    </source>
</evidence>
<dbReference type="Proteomes" id="UP001556118">
    <property type="component" value="Unassembled WGS sequence"/>
</dbReference>
<dbReference type="RefSeq" id="WP_367768015.1">
    <property type="nucleotide sequence ID" value="NZ_JBFNXR010000012.1"/>
</dbReference>
<dbReference type="PANTHER" id="PTHR42718">
    <property type="entry name" value="MAJOR FACILITATOR SUPERFAMILY MULTIDRUG TRANSPORTER MFSC"/>
    <property type="match status" value="1"/>
</dbReference>
<dbReference type="PROSITE" id="PS50850">
    <property type="entry name" value="MFS"/>
    <property type="match status" value="1"/>
</dbReference>
<keyword evidence="4 6" id="KW-1133">Transmembrane helix</keyword>